<sequence length="223" mass="24527">MCYHIMVVAVRRLLFFLAILSCFCLLGSSSAVSLSYNEICDASKLIGNYTAQHEKIPSQVAINGKNVSADDYLYASSTTIINLDQARRVGLSFNSMASPPSPSGTGTGTLQKAGYLQVAKNVKAFMESYGRSPNYASTAIGQVRPESLIYANARIINFYNSTGRLPNYVTVEYVTGKGGIIVRPRADYTYTIQGYNVQFQDKSTGTIQYYKWDFGDQSTSTQK</sequence>
<comment type="caution">
    <text evidence="1">The sequence shown here is derived from an EMBL/GenBank/DDBJ whole genome shotgun (WGS) entry which is preliminary data.</text>
</comment>
<gene>
    <name evidence="1" type="ORF">DPC56_06960</name>
</gene>
<name>A0A328PFN9_9EURY</name>
<evidence type="ECO:0000313" key="1">
    <source>
        <dbReference type="EMBL" id="RAO78645.1"/>
    </source>
</evidence>
<evidence type="ECO:0000313" key="2">
    <source>
        <dbReference type="Proteomes" id="UP000249782"/>
    </source>
</evidence>
<dbReference type="AlphaFoldDB" id="A0A328PFN9"/>
<keyword evidence="2" id="KW-1185">Reference proteome</keyword>
<feature type="non-terminal residue" evidence="1">
    <location>
        <position position="223"/>
    </location>
</feature>
<dbReference type="Proteomes" id="UP000249782">
    <property type="component" value="Unassembled WGS sequence"/>
</dbReference>
<dbReference type="SUPFAM" id="SSF49299">
    <property type="entry name" value="PKD domain"/>
    <property type="match status" value="1"/>
</dbReference>
<dbReference type="Pfam" id="PF09373">
    <property type="entry name" value="PMBR"/>
    <property type="match status" value="2"/>
</dbReference>
<dbReference type="InterPro" id="IPR035986">
    <property type="entry name" value="PKD_dom_sf"/>
</dbReference>
<organism evidence="1 2">
    <name type="scientific">Methanothermobacter tenebrarum</name>
    <dbReference type="NCBI Taxonomy" id="680118"/>
    <lineage>
        <taxon>Archaea</taxon>
        <taxon>Methanobacteriati</taxon>
        <taxon>Methanobacteriota</taxon>
        <taxon>Methanomada group</taxon>
        <taxon>Methanobacteria</taxon>
        <taxon>Methanobacteriales</taxon>
        <taxon>Methanobacteriaceae</taxon>
        <taxon>Methanothermobacter</taxon>
    </lineage>
</organism>
<dbReference type="InterPro" id="IPR013783">
    <property type="entry name" value="Ig-like_fold"/>
</dbReference>
<dbReference type="EMBL" id="QLOE01000010">
    <property type="protein sequence ID" value="RAO78645.1"/>
    <property type="molecule type" value="Genomic_DNA"/>
</dbReference>
<dbReference type="CDD" id="cd00146">
    <property type="entry name" value="PKD"/>
    <property type="match status" value="1"/>
</dbReference>
<accession>A0A328PFN9</accession>
<protein>
    <submittedName>
        <fullName evidence="1">Peptidase</fullName>
    </submittedName>
</protein>
<proteinExistence type="predicted"/>
<reference evidence="1 2" key="1">
    <citation type="submission" date="2018-06" db="EMBL/GenBank/DDBJ databases">
        <title>Draft genome sequence of hyperthermophilic methanogen Methanothermobacter tenebrarum sp. MCM-B 1447.</title>
        <authorList>
            <person name="Pore S.D."/>
            <person name="Dagar S."/>
            <person name="Dhakephalkar P.K."/>
        </authorList>
    </citation>
    <scope>NUCLEOTIDE SEQUENCE [LARGE SCALE GENOMIC DNA]</scope>
    <source>
        <strain evidence="1 2">MCM B 1447</strain>
    </source>
</reference>
<dbReference type="Gene3D" id="2.60.40.10">
    <property type="entry name" value="Immunoglobulins"/>
    <property type="match status" value="1"/>
</dbReference>
<dbReference type="InterPro" id="IPR018975">
    <property type="entry name" value="Pseudomurein-binding_repeat"/>
</dbReference>